<protein>
    <submittedName>
        <fullName evidence="2">Dehydroquinase class I-like protein</fullName>
    </submittedName>
</protein>
<dbReference type="NCBIfam" id="TIGR01093">
    <property type="entry name" value="aroD"/>
    <property type="match status" value="1"/>
</dbReference>
<dbReference type="Pfam" id="PF01487">
    <property type="entry name" value="DHquinase_I"/>
    <property type="match status" value="1"/>
</dbReference>
<keyword evidence="3" id="KW-1185">Reference proteome</keyword>
<feature type="region of interest" description="Disordered" evidence="1">
    <location>
        <begin position="1"/>
        <end position="51"/>
    </location>
</feature>
<sequence length="759" mass="82782">MAAVQQLLASPSPSPATRGNGTNGTSDDLMTMDIDRPSQSPSLAPEKITRGAPNTGDTRIVVIIYAPGQEPILSIFAEVLGHPLRLKQSLKDISSDDQGFVIGIVTEEAKRDVETRDKQLVLVVNAHCVDIGMPPDMYLSAHCDYEFLYTDSPYLRRYLARFTSFILGQIDHHEELMAKSRTFFISTTFPNVLAALPNLDILTVGADAVEIRVDLLREPLADGNFSSVPSLSYVGQQLMLLRQRTELPIVFTTRCTHENGKFPMNNPELYHEYLYRAIQWGVEYIDVELWLPEEIRKSLYEKRGNSRITSAFHDFSGTFKWPSPYAHDVYLRSKQYADMVRMIAIINDHNENFELEYFRSKIKAEHPDGPPLCAVNMGEAGQFSRLLNKVFTPITHPLLPIIAAPGQMSTAEIHAALSLLGQLPKKYIYGISSSASRHSTPRAPFYEKCFNELGLPHQFSFVERQAGNVAGMEAWCNQRQFGGAYVEPGVSYHALTKNSSFFSSLNGGTGPVLTEAARAIGIVDTIVVKSGSSSTASSTPPSMPSSPPKRYSGSFVGGTLYGLPPNTSLILDNAGWKGILSTLTRDLAPSAYFGRSAIVLASSSDDAAPVYYALKALKVSKIYTVGFRTPSALARNAPPIEPFISMESLQRVRSGSGDSAAPYLIVSALAPEKSNLVGMLLRVFGTAGAQGPKRKVFLDLAGGSAPQSGELSIVAEKSGFTAFGAADVSAFTTVESLRLLVGQNVPYSFVRFAGGRNLF</sequence>
<dbReference type="AlphaFoldDB" id="A0A8K0T1P0"/>
<evidence type="ECO:0000313" key="2">
    <source>
        <dbReference type="EMBL" id="KAH7324506.1"/>
    </source>
</evidence>
<evidence type="ECO:0000256" key="1">
    <source>
        <dbReference type="SAM" id="MobiDB-lite"/>
    </source>
</evidence>
<proteinExistence type="predicted"/>
<dbReference type="OrthoDB" id="197068at2759"/>
<dbReference type="Proteomes" id="UP000813444">
    <property type="component" value="Unassembled WGS sequence"/>
</dbReference>
<dbReference type="GO" id="GO:0003855">
    <property type="term" value="F:3-dehydroquinate dehydratase activity"/>
    <property type="evidence" value="ECO:0007669"/>
    <property type="project" value="InterPro"/>
</dbReference>
<dbReference type="EMBL" id="JAGPNK010000003">
    <property type="protein sequence ID" value="KAH7324506.1"/>
    <property type="molecule type" value="Genomic_DNA"/>
</dbReference>
<feature type="region of interest" description="Disordered" evidence="1">
    <location>
        <begin position="531"/>
        <end position="550"/>
    </location>
</feature>
<dbReference type="PANTHER" id="PTHR43783:SF1">
    <property type="entry name" value="UDP-N-ACETYLGLUCOSAMINE 1-CARBOXYVINYLTRANSFERASE"/>
    <property type="match status" value="1"/>
</dbReference>
<dbReference type="PANTHER" id="PTHR43783">
    <property type="entry name" value="UDP-N-ACETYLGLUCOSAMINE 1-CARBOXYVINYLTRANSFERASE"/>
    <property type="match status" value="1"/>
</dbReference>
<gene>
    <name evidence="2" type="ORF">B0I35DRAFT_348670</name>
</gene>
<organism evidence="2 3">
    <name type="scientific">Stachybotrys elegans</name>
    <dbReference type="NCBI Taxonomy" id="80388"/>
    <lineage>
        <taxon>Eukaryota</taxon>
        <taxon>Fungi</taxon>
        <taxon>Dikarya</taxon>
        <taxon>Ascomycota</taxon>
        <taxon>Pezizomycotina</taxon>
        <taxon>Sordariomycetes</taxon>
        <taxon>Hypocreomycetidae</taxon>
        <taxon>Hypocreales</taxon>
        <taxon>Stachybotryaceae</taxon>
        <taxon>Stachybotrys</taxon>
    </lineage>
</organism>
<dbReference type="CDD" id="cd00502">
    <property type="entry name" value="DHQase_I"/>
    <property type="match status" value="1"/>
</dbReference>
<comment type="caution">
    <text evidence="2">The sequence shown here is derived from an EMBL/GenBank/DDBJ whole genome shotgun (WGS) entry which is preliminary data.</text>
</comment>
<feature type="compositionally biased region" description="Polar residues" evidence="1">
    <location>
        <begin position="7"/>
        <end position="28"/>
    </location>
</feature>
<dbReference type="InterPro" id="IPR013785">
    <property type="entry name" value="Aldolase_TIM"/>
</dbReference>
<dbReference type="InterPro" id="IPR050068">
    <property type="entry name" value="MurA_subfamily"/>
</dbReference>
<accession>A0A8K0T1P0</accession>
<reference evidence="2" key="1">
    <citation type="journal article" date="2021" name="Nat. Commun.">
        <title>Genetic determinants of endophytism in the Arabidopsis root mycobiome.</title>
        <authorList>
            <person name="Mesny F."/>
            <person name="Miyauchi S."/>
            <person name="Thiergart T."/>
            <person name="Pickel B."/>
            <person name="Atanasova L."/>
            <person name="Karlsson M."/>
            <person name="Huettel B."/>
            <person name="Barry K.W."/>
            <person name="Haridas S."/>
            <person name="Chen C."/>
            <person name="Bauer D."/>
            <person name="Andreopoulos W."/>
            <person name="Pangilinan J."/>
            <person name="LaButti K."/>
            <person name="Riley R."/>
            <person name="Lipzen A."/>
            <person name="Clum A."/>
            <person name="Drula E."/>
            <person name="Henrissat B."/>
            <person name="Kohler A."/>
            <person name="Grigoriev I.V."/>
            <person name="Martin F.M."/>
            <person name="Hacquard S."/>
        </authorList>
    </citation>
    <scope>NUCLEOTIDE SEQUENCE</scope>
    <source>
        <strain evidence="2">MPI-CAGE-CH-0235</strain>
    </source>
</reference>
<dbReference type="FunFam" id="3.20.20.70:FF:000135">
    <property type="entry name" value="Pentafunctional AROM polypeptide"/>
    <property type="match status" value="1"/>
</dbReference>
<name>A0A8K0T1P0_9HYPO</name>
<dbReference type="Gene3D" id="3.20.20.70">
    <property type="entry name" value="Aldolase class I"/>
    <property type="match status" value="1"/>
</dbReference>
<feature type="compositionally biased region" description="Low complexity" evidence="1">
    <location>
        <begin position="531"/>
        <end position="540"/>
    </location>
</feature>
<dbReference type="InterPro" id="IPR001381">
    <property type="entry name" value="DHquinase_I"/>
</dbReference>
<evidence type="ECO:0000313" key="3">
    <source>
        <dbReference type="Proteomes" id="UP000813444"/>
    </source>
</evidence>
<dbReference type="SUPFAM" id="SSF51569">
    <property type="entry name" value="Aldolase"/>
    <property type="match status" value="1"/>
</dbReference>